<dbReference type="InParanoid" id="H3BXC9"/>
<dbReference type="InterPro" id="IPR003598">
    <property type="entry name" value="Ig_sub2"/>
</dbReference>
<evidence type="ECO:0000256" key="12">
    <source>
        <dbReference type="ARBA" id="ARBA00023157"/>
    </source>
</evidence>
<proteinExistence type="predicted"/>
<keyword evidence="15" id="KW-0393">Immunoglobulin domain</keyword>
<keyword evidence="11 17" id="KW-0472">Membrane</keyword>
<dbReference type="GO" id="GO:0007155">
    <property type="term" value="P:cell adhesion"/>
    <property type="evidence" value="ECO:0007669"/>
    <property type="project" value="UniProtKB-KW"/>
</dbReference>
<dbReference type="InterPro" id="IPR013783">
    <property type="entry name" value="Ig-like_fold"/>
</dbReference>
<dbReference type="Gene3D" id="2.60.40.10">
    <property type="entry name" value="Immunoglobulins"/>
    <property type="match status" value="5"/>
</dbReference>
<evidence type="ECO:0000256" key="3">
    <source>
        <dbReference type="ARBA" id="ARBA00004489"/>
    </source>
</evidence>
<evidence type="ECO:0000256" key="8">
    <source>
        <dbReference type="ARBA" id="ARBA00022889"/>
    </source>
</evidence>
<dbReference type="GO" id="GO:0030424">
    <property type="term" value="C:axon"/>
    <property type="evidence" value="ECO:0007669"/>
    <property type="project" value="UniProtKB-SubCell"/>
</dbReference>
<dbReference type="InterPro" id="IPR007110">
    <property type="entry name" value="Ig-like_dom"/>
</dbReference>
<dbReference type="Proteomes" id="UP000007303">
    <property type="component" value="Unassembled WGS sequence"/>
</dbReference>
<evidence type="ECO:0000256" key="16">
    <source>
        <dbReference type="SAM" id="MobiDB-lite"/>
    </source>
</evidence>
<evidence type="ECO:0000256" key="9">
    <source>
        <dbReference type="ARBA" id="ARBA00022989"/>
    </source>
</evidence>
<keyword evidence="9 17" id="KW-1133">Transmembrane helix</keyword>
<dbReference type="SMART" id="SM00408">
    <property type="entry name" value="IGc2"/>
    <property type="match status" value="2"/>
</dbReference>
<protein>
    <submittedName>
        <fullName evidence="19">Activated leukocyte cell adhesion molecule a</fullName>
    </submittedName>
</protein>
<feature type="transmembrane region" description="Helical" evidence="17">
    <location>
        <begin position="521"/>
        <end position="543"/>
    </location>
</feature>
<feature type="region of interest" description="Disordered" evidence="16">
    <location>
        <begin position="550"/>
        <end position="575"/>
    </location>
</feature>
<evidence type="ECO:0000256" key="2">
    <source>
        <dbReference type="ARBA" id="ARBA00004279"/>
    </source>
</evidence>
<organism evidence="19 20">
    <name type="scientific">Tetraodon nigroviridis</name>
    <name type="common">Spotted green pufferfish</name>
    <name type="synonym">Chelonodon nigroviridis</name>
    <dbReference type="NCBI Taxonomy" id="99883"/>
    <lineage>
        <taxon>Eukaryota</taxon>
        <taxon>Metazoa</taxon>
        <taxon>Chordata</taxon>
        <taxon>Craniata</taxon>
        <taxon>Vertebrata</taxon>
        <taxon>Euteleostomi</taxon>
        <taxon>Actinopterygii</taxon>
        <taxon>Neopterygii</taxon>
        <taxon>Teleostei</taxon>
        <taxon>Neoteleostei</taxon>
        <taxon>Acanthomorphata</taxon>
        <taxon>Eupercaria</taxon>
        <taxon>Tetraodontiformes</taxon>
        <taxon>Tetradontoidea</taxon>
        <taxon>Tetraodontidae</taxon>
        <taxon>Tetraodon</taxon>
    </lineage>
</organism>
<dbReference type="OMA" id="FACIATH"/>
<dbReference type="InterPro" id="IPR013106">
    <property type="entry name" value="Ig_V-set"/>
</dbReference>
<reference evidence="19" key="3">
    <citation type="submission" date="2025-09" db="UniProtKB">
        <authorList>
            <consortium name="Ensembl"/>
        </authorList>
    </citation>
    <scope>IDENTIFICATION</scope>
</reference>
<dbReference type="InterPro" id="IPR003599">
    <property type="entry name" value="Ig_sub"/>
</dbReference>
<evidence type="ECO:0000256" key="14">
    <source>
        <dbReference type="ARBA" id="ARBA00023273"/>
    </source>
</evidence>
<dbReference type="PROSITE" id="PS50835">
    <property type="entry name" value="IG_LIKE"/>
    <property type="match status" value="4"/>
</dbReference>
<keyword evidence="14" id="KW-0966">Cell projection</keyword>
<dbReference type="PANTHER" id="PTHR11973">
    <property type="entry name" value="CELL SURFACE GLYCOPROTEIN MUC18-RELATED"/>
    <property type="match status" value="1"/>
</dbReference>
<dbReference type="GeneTree" id="ENSGT00940000156881"/>
<evidence type="ECO:0000256" key="1">
    <source>
        <dbReference type="ARBA" id="ARBA00004251"/>
    </source>
</evidence>
<dbReference type="GO" id="GO:0002250">
    <property type="term" value="P:adaptive immune response"/>
    <property type="evidence" value="ECO:0007669"/>
    <property type="project" value="UniProtKB-KW"/>
</dbReference>
<dbReference type="Pfam" id="PF07686">
    <property type="entry name" value="V-set"/>
    <property type="match status" value="1"/>
</dbReference>
<name>H3BXC9_TETNG</name>
<evidence type="ECO:0000256" key="15">
    <source>
        <dbReference type="ARBA" id="ARBA00023319"/>
    </source>
</evidence>
<dbReference type="InterPro" id="IPR013162">
    <property type="entry name" value="CD80_C2-set"/>
</dbReference>
<feature type="domain" description="Ig-like" evidence="18">
    <location>
        <begin position="29"/>
        <end position="133"/>
    </location>
</feature>
<sequence>LSALQYLRKKKWFCYGIILSTLGMRKTLPWATENVTALYGQTIVIPCNDRIPPPEDTMFIKWKYEKKDNSPGDLLIKQAHSDSPTIQATDEYKQRVSIDKDYSLLITGASLNDQRTFTCMVVSESNLLEYPVSVLVHKAPSVVEIQDQFQFLQKDKPVTLGTCSATNAHPPATLTWTKNGKPLEADGKTVIITSSIRVDPATGLSTSFSTLQYTATKEDAGAVFACGSRHALDNQERKLGPSTVHYPPEKVSLEILSKGPIIEGENVTLKCHSDGNPVPTSFFFHIKDQKVRVENSSTYTVNAISRDAAGEYKCSLVADEKMEASQNVVVSYLDLSLSPTGKVVKNVGDSLNVTMEKAASGNVTVSWTKDGKAVTKPTFSKLTFADSGVYACKVSMSSLTRQESFELLVEGKPVITSLTKRRADEGKYKVLRCEAEGAPEPSFQWSVNGTDEKSSYSNGRVAHTITVTPRVNLTVTCIVSNKLGDDSKTINVSSSRFPTVERPNEESDKGSQDDSEDQSKVIVGVVVGLLIAAALVGLLYWLYMKNSRQGSWKTGEKDTGTSEEIKKLEENSHSV</sequence>
<dbReference type="Pfam" id="PF13927">
    <property type="entry name" value="Ig_3"/>
    <property type="match status" value="2"/>
</dbReference>
<evidence type="ECO:0000256" key="17">
    <source>
        <dbReference type="SAM" id="Phobius"/>
    </source>
</evidence>
<feature type="domain" description="Ig-like" evidence="18">
    <location>
        <begin position="248"/>
        <end position="406"/>
    </location>
</feature>
<evidence type="ECO:0000256" key="4">
    <source>
        <dbReference type="ARBA" id="ARBA00022475"/>
    </source>
</evidence>
<feature type="compositionally biased region" description="Basic and acidic residues" evidence="16">
    <location>
        <begin position="554"/>
        <end position="575"/>
    </location>
</feature>
<dbReference type="SMART" id="SM00409">
    <property type="entry name" value="IG"/>
    <property type="match status" value="3"/>
</dbReference>
<feature type="region of interest" description="Disordered" evidence="16">
    <location>
        <begin position="490"/>
        <end position="517"/>
    </location>
</feature>
<accession>H3BXC9</accession>
<keyword evidence="8" id="KW-0130">Cell adhesion</keyword>
<evidence type="ECO:0000313" key="19">
    <source>
        <dbReference type="Ensembl" id="ENSTNIP00000000642.1"/>
    </source>
</evidence>
<dbReference type="Ensembl" id="ENSTNIT00000002104.1">
    <property type="protein sequence ID" value="ENSTNIP00000000642.1"/>
    <property type="gene ID" value="ENSTNIG00000000596.1"/>
</dbReference>
<evidence type="ECO:0000256" key="13">
    <source>
        <dbReference type="ARBA" id="ARBA00023180"/>
    </source>
</evidence>
<evidence type="ECO:0000313" key="20">
    <source>
        <dbReference type="Proteomes" id="UP000007303"/>
    </source>
</evidence>
<dbReference type="GO" id="GO:0030425">
    <property type="term" value="C:dendrite"/>
    <property type="evidence" value="ECO:0007669"/>
    <property type="project" value="UniProtKB-SubCell"/>
</dbReference>
<keyword evidence="12" id="KW-1015">Disulfide bond</keyword>
<keyword evidence="7" id="KW-0391">Immunity</keyword>
<dbReference type="Pfam" id="PF08205">
    <property type="entry name" value="C2-set_2"/>
    <property type="match status" value="1"/>
</dbReference>
<evidence type="ECO:0000256" key="7">
    <source>
        <dbReference type="ARBA" id="ARBA00022859"/>
    </source>
</evidence>
<evidence type="ECO:0000256" key="6">
    <source>
        <dbReference type="ARBA" id="ARBA00022737"/>
    </source>
</evidence>
<feature type="domain" description="Ig-like" evidence="18">
    <location>
        <begin position="413"/>
        <end position="493"/>
    </location>
</feature>
<feature type="compositionally biased region" description="Basic and acidic residues" evidence="16">
    <location>
        <begin position="502"/>
        <end position="512"/>
    </location>
</feature>
<keyword evidence="6" id="KW-0677">Repeat</keyword>
<evidence type="ECO:0000256" key="10">
    <source>
        <dbReference type="ARBA" id="ARBA00023130"/>
    </source>
</evidence>
<feature type="domain" description="Ig-like" evidence="18">
    <location>
        <begin position="140"/>
        <end position="240"/>
    </location>
</feature>
<dbReference type="InterPro" id="IPR036179">
    <property type="entry name" value="Ig-like_dom_sf"/>
</dbReference>
<comment type="subcellular location">
    <subcellularLocation>
        <location evidence="1">Cell membrane</location>
        <topology evidence="1">Single-pass type I membrane protein</topology>
    </subcellularLocation>
    <subcellularLocation>
        <location evidence="3">Cell projection</location>
        <location evidence="3">Axon</location>
    </subcellularLocation>
    <subcellularLocation>
        <location evidence="2">Cell projection</location>
        <location evidence="2">Dendrite</location>
    </subcellularLocation>
</comment>
<evidence type="ECO:0000259" key="18">
    <source>
        <dbReference type="PROSITE" id="PS50835"/>
    </source>
</evidence>
<keyword evidence="10" id="KW-1064">Adaptive immunity</keyword>
<keyword evidence="4" id="KW-1003">Cell membrane</keyword>
<dbReference type="SUPFAM" id="SSF48726">
    <property type="entry name" value="Immunoglobulin"/>
    <property type="match status" value="4"/>
</dbReference>
<keyword evidence="5 17" id="KW-0812">Transmembrane</keyword>
<evidence type="ECO:0000256" key="11">
    <source>
        <dbReference type="ARBA" id="ARBA00023136"/>
    </source>
</evidence>
<dbReference type="AlphaFoldDB" id="H3BXC9"/>
<reference evidence="20" key="1">
    <citation type="journal article" date="2004" name="Nature">
        <title>Genome duplication in the teleost fish Tetraodon nigroviridis reveals the early vertebrate proto-karyotype.</title>
        <authorList>
            <person name="Jaillon O."/>
            <person name="Aury J.-M."/>
            <person name="Brunet F."/>
            <person name="Petit J.-L."/>
            <person name="Stange-Thomann N."/>
            <person name="Mauceli E."/>
            <person name="Bouneau L."/>
            <person name="Fischer C."/>
            <person name="Ozouf-Costaz C."/>
            <person name="Bernot A."/>
            <person name="Nicaud S."/>
            <person name="Jaffe D."/>
            <person name="Fisher S."/>
            <person name="Lutfalla G."/>
            <person name="Dossat C."/>
            <person name="Segurens B."/>
            <person name="Dasilva C."/>
            <person name="Salanoubat M."/>
            <person name="Levy M."/>
            <person name="Boudet N."/>
            <person name="Castellano S."/>
            <person name="Anthouard V."/>
            <person name="Jubin C."/>
            <person name="Castelli V."/>
            <person name="Katinka M."/>
            <person name="Vacherie B."/>
            <person name="Biemont C."/>
            <person name="Skalli Z."/>
            <person name="Cattolico L."/>
            <person name="Poulain J."/>
            <person name="De Berardinis V."/>
            <person name="Cruaud C."/>
            <person name="Duprat S."/>
            <person name="Brottier P."/>
            <person name="Coutanceau J.-P."/>
            <person name="Gouzy J."/>
            <person name="Parra G."/>
            <person name="Lardier G."/>
            <person name="Chapple C."/>
            <person name="McKernan K.J."/>
            <person name="McEwan P."/>
            <person name="Bosak S."/>
            <person name="Kellis M."/>
            <person name="Volff J.-N."/>
            <person name="Guigo R."/>
            <person name="Zody M.C."/>
            <person name="Mesirov J."/>
            <person name="Lindblad-Toh K."/>
            <person name="Birren B."/>
            <person name="Nusbaum C."/>
            <person name="Kahn D."/>
            <person name="Robinson-Rechavi M."/>
            <person name="Laudet V."/>
            <person name="Schachter V."/>
            <person name="Quetier F."/>
            <person name="Saurin W."/>
            <person name="Scarpelli C."/>
            <person name="Wincker P."/>
            <person name="Lander E.S."/>
            <person name="Weissenbach J."/>
            <person name="Roest Crollius H."/>
        </authorList>
    </citation>
    <scope>NUCLEOTIDE SEQUENCE [LARGE SCALE GENOMIC DNA]</scope>
</reference>
<dbReference type="PANTHER" id="PTHR11973:SF2">
    <property type="entry name" value="CD166 ANTIGEN"/>
    <property type="match status" value="1"/>
</dbReference>
<dbReference type="InterPro" id="IPR051116">
    <property type="entry name" value="Surface_Rcpt/Adhesion_Mol"/>
</dbReference>
<dbReference type="GO" id="GO:0005886">
    <property type="term" value="C:plasma membrane"/>
    <property type="evidence" value="ECO:0007669"/>
    <property type="project" value="UniProtKB-SubCell"/>
</dbReference>
<reference evidence="19" key="2">
    <citation type="submission" date="2025-08" db="UniProtKB">
        <authorList>
            <consortium name="Ensembl"/>
        </authorList>
    </citation>
    <scope>IDENTIFICATION</scope>
</reference>
<keyword evidence="20" id="KW-1185">Reference proteome</keyword>
<evidence type="ECO:0000256" key="5">
    <source>
        <dbReference type="ARBA" id="ARBA00022692"/>
    </source>
</evidence>
<keyword evidence="13" id="KW-0325">Glycoprotein</keyword>